<keyword evidence="6" id="KW-0560">Oxidoreductase</keyword>
<dbReference type="EMBL" id="AP024086">
    <property type="protein sequence ID" value="BCL62053.1"/>
    <property type="molecule type" value="Genomic_DNA"/>
</dbReference>
<evidence type="ECO:0000256" key="8">
    <source>
        <dbReference type="ARBA" id="ARBA00023014"/>
    </source>
</evidence>
<keyword evidence="3" id="KW-0004">4Fe-4S</keyword>
<proteinExistence type="inferred from homology"/>
<comment type="cofactor">
    <cofactor evidence="1">
        <name>[4Fe-4S] cluster</name>
        <dbReference type="ChEBI" id="CHEBI:49883"/>
    </cofactor>
</comment>
<organism evidence="9 10">
    <name type="scientific">Desulfomarina profundi</name>
    <dbReference type="NCBI Taxonomy" id="2772557"/>
    <lineage>
        <taxon>Bacteria</taxon>
        <taxon>Pseudomonadati</taxon>
        <taxon>Thermodesulfobacteriota</taxon>
        <taxon>Desulfobulbia</taxon>
        <taxon>Desulfobulbales</taxon>
        <taxon>Desulfobulbaceae</taxon>
        <taxon>Desulfomarina</taxon>
    </lineage>
</organism>
<accession>A0A8D5FIL3</accession>
<dbReference type="InterPro" id="IPR001989">
    <property type="entry name" value="Radical_activat_CS"/>
</dbReference>
<dbReference type="AlphaFoldDB" id="A0A8D5FIL3"/>
<gene>
    <name evidence="9" type="ORF">DGMP_27460</name>
</gene>
<evidence type="ECO:0000313" key="9">
    <source>
        <dbReference type="EMBL" id="BCL62053.1"/>
    </source>
</evidence>
<keyword evidence="8" id="KW-0411">Iron-sulfur</keyword>
<evidence type="ECO:0000256" key="2">
    <source>
        <dbReference type="ARBA" id="ARBA00009777"/>
    </source>
</evidence>
<dbReference type="RefSeq" id="WP_228854456.1">
    <property type="nucleotide sequence ID" value="NZ_AP024086.1"/>
</dbReference>
<comment type="similarity">
    <text evidence="2">Belongs to the organic radical-activating enzymes family.</text>
</comment>
<dbReference type="GO" id="GO:0016491">
    <property type="term" value="F:oxidoreductase activity"/>
    <property type="evidence" value="ECO:0007669"/>
    <property type="project" value="UniProtKB-KW"/>
</dbReference>
<dbReference type="PROSITE" id="PS01087">
    <property type="entry name" value="RADICAL_ACTIVATING"/>
    <property type="match status" value="1"/>
</dbReference>
<dbReference type="PANTHER" id="PTHR43075">
    <property type="entry name" value="FORMATE LYASE ACTIVATING ENZYME, PUTATIVE (AFU_ORTHOLOGUE AFUA_2G15630)-RELATED"/>
    <property type="match status" value="1"/>
</dbReference>
<protein>
    <submittedName>
        <fullName evidence="9">Radical SAM protein</fullName>
    </submittedName>
</protein>
<keyword evidence="5" id="KW-0479">Metal-binding</keyword>
<evidence type="ECO:0000256" key="1">
    <source>
        <dbReference type="ARBA" id="ARBA00001966"/>
    </source>
</evidence>
<name>A0A8D5FIL3_9BACT</name>
<dbReference type="SFLD" id="SFLDS00029">
    <property type="entry name" value="Radical_SAM"/>
    <property type="match status" value="1"/>
</dbReference>
<dbReference type="SFLD" id="SFLDG01099">
    <property type="entry name" value="Uncharacterised_Radical_SAM_Su"/>
    <property type="match status" value="1"/>
</dbReference>
<dbReference type="InterPro" id="IPR007197">
    <property type="entry name" value="rSAM"/>
</dbReference>
<keyword evidence="4" id="KW-0949">S-adenosyl-L-methionine</keyword>
<keyword evidence="10" id="KW-1185">Reference proteome</keyword>
<evidence type="ECO:0000256" key="6">
    <source>
        <dbReference type="ARBA" id="ARBA00023002"/>
    </source>
</evidence>
<sequence>MATKARQAAESGELAEKIARGREIMQNCTLCPRNCSVDRTAGETGYCGMADRVEVAGYGPHFGEEQVLVGEKGSGTIFFCGCNLRCVFCQNYSISHCFEEECLTVDSGQLAAIMLGLQEQGCHNINLVTPGHIVPHLLSALQVAVEDGLRIPIVYNCGGYESMTALRLLDGIVDIYMPDIKFFSSESAGRYAGAADYPETVKRAVLEMQWQVGDLQIDDRGLAENGLLVRHLLMPDAKADSESIFTFLADRVSRNCYVNIMEQYRPCGTAKAFPELGRTISSDYYQEMITAAKKSGLTRIESNDFSQLLAKLFSS</sequence>
<dbReference type="KEGG" id="dbk:DGMP_27460"/>
<evidence type="ECO:0000256" key="4">
    <source>
        <dbReference type="ARBA" id="ARBA00022691"/>
    </source>
</evidence>
<dbReference type="GO" id="GO:0051539">
    <property type="term" value="F:4 iron, 4 sulfur cluster binding"/>
    <property type="evidence" value="ECO:0007669"/>
    <property type="project" value="UniProtKB-KW"/>
</dbReference>
<evidence type="ECO:0000256" key="5">
    <source>
        <dbReference type="ARBA" id="ARBA00022723"/>
    </source>
</evidence>
<evidence type="ECO:0000313" key="10">
    <source>
        <dbReference type="Proteomes" id="UP000826725"/>
    </source>
</evidence>
<evidence type="ECO:0000256" key="3">
    <source>
        <dbReference type="ARBA" id="ARBA00022485"/>
    </source>
</evidence>
<dbReference type="InterPro" id="IPR016431">
    <property type="entry name" value="Pyrv-formate_lyase-activ_prd"/>
</dbReference>
<dbReference type="PANTHER" id="PTHR43075:SF1">
    <property type="entry name" value="FORMATE LYASE ACTIVATING ENZYME, PUTATIVE (AFU_ORTHOLOGUE AFUA_2G15630)-RELATED"/>
    <property type="match status" value="1"/>
</dbReference>
<dbReference type="InterPro" id="IPR040085">
    <property type="entry name" value="MJ0674-like"/>
</dbReference>
<evidence type="ECO:0000256" key="7">
    <source>
        <dbReference type="ARBA" id="ARBA00023004"/>
    </source>
</evidence>
<reference evidence="9" key="1">
    <citation type="submission" date="2020-09" db="EMBL/GenBank/DDBJ databases">
        <title>Desulfogranum mesoprofundum gen. nov., sp. nov., a novel mesophilic, sulfate-reducing chemolithoautotroph isolated from a deep-sea hydrothermal vent chimney in the Suiyo Seamount.</title>
        <authorList>
            <person name="Hashimoto Y."/>
            <person name="Nakagawa S."/>
        </authorList>
    </citation>
    <scope>NUCLEOTIDE SEQUENCE</scope>
    <source>
        <strain evidence="9">KT2</strain>
    </source>
</reference>
<dbReference type="PIRSF" id="PIRSF004869">
    <property type="entry name" value="PflX_prd"/>
    <property type="match status" value="1"/>
</dbReference>
<keyword evidence="7" id="KW-0408">Iron</keyword>
<dbReference type="GO" id="GO:0046872">
    <property type="term" value="F:metal ion binding"/>
    <property type="evidence" value="ECO:0007669"/>
    <property type="project" value="UniProtKB-KW"/>
</dbReference>
<dbReference type="Proteomes" id="UP000826725">
    <property type="component" value="Chromosome"/>
</dbReference>